<organism evidence="2 3">
    <name type="scientific">Streptomyces qinglanensis</name>
    <dbReference type="NCBI Taxonomy" id="943816"/>
    <lineage>
        <taxon>Bacteria</taxon>
        <taxon>Bacillati</taxon>
        <taxon>Actinomycetota</taxon>
        <taxon>Actinomycetes</taxon>
        <taxon>Kitasatosporales</taxon>
        <taxon>Streptomycetaceae</taxon>
        <taxon>Streptomyces</taxon>
    </lineage>
</organism>
<keyword evidence="3" id="KW-1185">Reference proteome</keyword>
<dbReference type="EMBL" id="FOGO01000004">
    <property type="protein sequence ID" value="SER81683.1"/>
    <property type="molecule type" value="Genomic_DNA"/>
</dbReference>
<gene>
    <name evidence="2" type="ORF">SAMN05421870_104382</name>
</gene>
<protein>
    <recommendedName>
        <fullName evidence="4">MmpS family membrane protein</fullName>
    </recommendedName>
</protein>
<dbReference type="PROSITE" id="PS51257">
    <property type="entry name" value="PROKAR_LIPOPROTEIN"/>
    <property type="match status" value="1"/>
</dbReference>
<dbReference type="InterPro" id="IPR038468">
    <property type="entry name" value="MmpS_C"/>
</dbReference>
<dbReference type="OrthoDB" id="3541727at2"/>
<dbReference type="SUPFAM" id="SSF50156">
    <property type="entry name" value="PDZ domain-like"/>
    <property type="match status" value="1"/>
</dbReference>
<accession>A0A1H9SBD9</accession>
<proteinExistence type="predicted"/>
<dbReference type="RefSeq" id="WP_075000149.1">
    <property type="nucleotide sequence ID" value="NZ_FOGO01000004.1"/>
</dbReference>
<reference evidence="3" key="1">
    <citation type="submission" date="2016-10" db="EMBL/GenBank/DDBJ databases">
        <authorList>
            <person name="Varghese N."/>
            <person name="Submissions S."/>
        </authorList>
    </citation>
    <scope>NUCLEOTIDE SEQUENCE [LARGE SCALE GENOMIC DNA]</scope>
    <source>
        <strain evidence="3">CGMCC 4.6825</strain>
    </source>
</reference>
<sequence>MRKVISGTAVLVTAALLTGCGGRDDGGSSADEDDNSAHESVQPKPKATSQPTPGTGSGSGEVEHKVALEVRGSGTSQISYTLATNKMETVKLPWKKTSTITLKTDAQKRIGTTVSVAPGSVPDSDGTLRPADCVITVDGKKVADNQGGASEKPCEYTVK</sequence>
<dbReference type="InterPro" id="IPR036034">
    <property type="entry name" value="PDZ_sf"/>
</dbReference>
<dbReference type="Proteomes" id="UP000182841">
    <property type="component" value="Unassembled WGS sequence"/>
</dbReference>
<name>A0A1H9SBD9_9ACTN</name>
<evidence type="ECO:0000313" key="2">
    <source>
        <dbReference type="EMBL" id="SER81683.1"/>
    </source>
</evidence>
<feature type="region of interest" description="Disordered" evidence="1">
    <location>
        <begin position="19"/>
        <end position="70"/>
    </location>
</feature>
<evidence type="ECO:0000256" key="1">
    <source>
        <dbReference type="SAM" id="MobiDB-lite"/>
    </source>
</evidence>
<evidence type="ECO:0008006" key="4">
    <source>
        <dbReference type="Google" id="ProtNLM"/>
    </source>
</evidence>
<evidence type="ECO:0000313" key="3">
    <source>
        <dbReference type="Proteomes" id="UP000182841"/>
    </source>
</evidence>
<dbReference type="Gene3D" id="2.60.40.2880">
    <property type="entry name" value="MmpS1-5, C-terminal soluble domain"/>
    <property type="match status" value="1"/>
</dbReference>
<dbReference type="AlphaFoldDB" id="A0A1H9SBD9"/>